<keyword evidence="2" id="KW-1185">Reference proteome</keyword>
<comment type="caution">
    <text evidence="1">The sequence shown here is derived from an EMBL/GenBank/DDBJ whole genome shotgun (WGS) entry which is preliminary data.</text>
</comment>
<proteinExistence type="predicted"/>
<accession>A0ABW7WU81</accession>
<protein>
    <recommendedName>
        <fullName evidence="3">Ig-like domain-containing protein</fullName>
    </recommendedName>
</protein>
<dbReference type="Proteomes" id="UP001611415">
    <property type="component" value="Unassembled WGS sequence"/>
</dbReference>
<evidence type="ECO:0000313" key="1">
    <source>
        <dbReference type="EMBL" id="MFI2472393.1"/>
    </source>
</evidence>
<evidence type="ECO:0008006" key="3">
    <source>
        <dbReference type="Google" id="ProtNLM"/>
    </source>
</evidence>
<reference evidence="1 2" key="1">
    <citation type="submission" date="2024-10" db="EMBL/GenBank/DDBJ databases">
        <title>The Natural Products Discovery Center: Release of the First 8490 Sequenced Strains for Exploring Actinobacteria Biosynthetic Diversity.</title>
        <authorList>
            <person name="Kalkreuter E."/>
            <person name="Kautsar S.A."/>
            <person name="Yang D."/>
            <person name="Bader C.D."/>
            <person name="Teijaro C.N."/>
            <person name="Fluegel L."/>
            <person name="Davis C.M."/>
            <person name="Simpson J.R."/>
            <person name="Lauterbach L."/>
            <person name="Steele A.D."/>
            <person name="Gui C."/>
            <person name="Meng S."/>
            <person name="Li G."/>
            <person name="Viehrig K."/>
            <person name="Ye F."/>
            <person name="Su P."/>
            <person name="Kiefer A.F."/>
            <person name="Nichols A."/>
            <person name="Cepeda A.J."/>
            <person name="Yan W."/>
            <person name="Fan B."/>
            <person name="Jiang Y."/>
            <person name="Adhikari A."/>
            <person name="Zheng C.-J."/>
            <person name="Schuster L."/>
            <person name="Cowan T.M."/>
            <person name="Smanski M.J."/>
            <person name="Chevrette M.G."/>
            <person name="De Carvalho L.P.S."/>
            <person name="Shen B."/>
        </authorList>
    </citation>
    <scope>NUCLEOTIDE SEQUENCE [LARGE SCALE GENOMIC DNA]</scope>
    <source>
        <strain evidence="1 2">NPDC019275</strain>
    </source>
</reference>
<dbReference type="RefSeq" id="WP_397090918.1">
    <property type="nucleotide sequence ID" value="NZ_JBIRYO010000002.1"/>
</dbReference>
<sequence length="209" mass="21997">MQPYHIRFANRLRKCGADYRVAGGDAGMLSSFADPARCLAHGMKRGRSVKSSWMAALALVAVAVPGCSADKSVDTAATSSAAPAHPAGATTTASKGVDPAGGIRIPLGETRKVPIPADAIMEITVLAEWGAAVNTVRCTVTDNNGRNEDLRSSEPKKQEHIAGKKWITLWAFSSPPATEVTVGCQDVGNVVADPHLRYIRVVPRGLKPS</sequence>
<name>A0ABW7WU81_9NOCA</name>
<dbReference type="EMBL" id="JBIRYO010000002">
    <property type="protein sequence ID" value="MFI2472393.1"/>
    <property type="molecule type" value="Genomic_DNA"/>
</dbReference>
<gene>
    <name evidence="1" type="ORF">ACH49W_03360</name>
</gene>
<evidence type="ECO:0000313" key="2">
    <source>
        <dbReference type="Proteomes" id="UP001611415"/>
    </source>
</evidence>
<organism evidence="1 2">
    <name type="scientific">Nocardia xishanensis</name>
    <dbReference type="NCBI Taxonomy" id="238964"/>
    <lineage>
        <taxon>Bacteria</taxon>
        <taxon>Bacillati</taxon>
        <taxon>Actinomycetota</taxon>
        <taxon>Actinomycetes</taxon>
        <taxon>Mycobacteriales</taxon>
        <taxon>Nocardiaceae</taxon>
        <taxon>Nocardia</taxon>
    </lineage>
</organism>